<name>A0A2I1IEF6_9MICO</name>
<gene>
    <name evidence="2" type="ORF">CYJ40_10265</name>
</gene>
<sequence>MCVVAEGSSGESHSGDEDASGAAPRADSAAGESSSREADPSKVTRSAADEAKRQARIAAAKAAYLRTVRNESGQSAGGSNDDRLLADRPPHWAPKSR</sequence>
<comment type="caution">
    <text evidence="2">The sequence shown here is derived from an EMBL/GenBank/DDBJ whole genome shotgun (WGS) entry which is preliminary data.</text>
</comment>
<accession>A0A2I1IEF6</accession>
<feature type="compositionally biased region" description="Low complexity" evidence="1">
    <location>
        <begin position="1"/>
        <end position="12"/>
    </location>
</feature>
<dbReference type="Proteomes" id="UP000242755">
    <property type="component" value="Unassembled WGS sequence"/>
</dbReference>
<evidence type="ECO:0000313" key="2">
    <source>
        <dbReference type="EMBL" id="PKY69504.1"/>
    </source>
</evidence>
<dbReference type="AlphaFoldDB" id="A0A2I1IEF6"/>
<proteinExistence type="predicted"/>
<evidence type="ECO:0000256" key="1">
    <source>
        <dbReference type="SAM" id="MobiDB-lite"/>
    </source>
</evidence>
<protein>
    <submittedName>
        <fullName evidence="2">Uncharacterized protein</fullName>
    </submittedName>
</protein>
<feature type="compositionally biased region" description="Low complexity" evidence="1">
    <location>
        <begin position="20"/>
        <end position="31"/>
    </location>
</feature>
<dbReference type="EMBL" id="PKGO01000011">
    <property type="protein sequence ID" value="PKY69504.1"/>
    <property type="molecule type" value="Genomic_DNA"/>
</dbReference>
<feature type="compositionally biased region" description="Basic and acidic residues" evidence="1">
    <location>
        <begin position="80"/>
        <end position="90"/>
    </location>
</feature>
<evidence type="ECO:0000313" key="3">
    <source>
        <dbReference type="Proteomes" id="UP000242755"/>
    </source>
</evidence>
<feature type="region of interest" description="Disordered" evidence="1">
    <location>
        <begin position="68"/>
        <end position="97"/>
    </location>
</feature>
<feature type="compositionally biased region" description="Basic and acidic residues" evidence="1">
    <location>
        <begin position="34"/>
        <end position="53"/>
    </location>
</feature>
<organism evidence="2 3">
    <name type="scientific">Brevibacterium ravenspurgense</name>
    <dbReference type="NCBI Taxonomy" id="479117"/>
    <lineage>
        <taxon>Bacteria</taxon>
        <taxon>Bacillati</taxon>
        <taxon>Actinomycetota</taxon>
        <taxon>Actinomycetes</taxon>
        <taxon>Micrococcales</taxon>
        <taxon>Brevibacteriaceae</taxon>
        <taxon>Brevibacterium</taxon>
    </lineage>
</organism>
<feature type="region of interest" description="Disordered" evidence="1">
    <location>
        <begin position="1"/>
        <end position="54"/>
    </location>
</feature>
<reference evidence="2 3" key="1">
    <citation type="submission" date="2017-12" db="EMBL/GenBank/DDBJ databases">
        <title>Phylogenetic diversity of female urinary microbiome.</title>
        <authorList>
            <person name="Thomas-White K."/>
            <person name="Wolfe A.J."/>
        </authorList>
    </citation>
    <scope>NUCLEOTIDE SEQUENCE [LARGE SCALE GENOMIC DNA]</scope>
    <source>
        <strain evidence="2 3">UMB0426</strain>
    </source>
</reference>